<comment type="function">
    <text evidence="1 9">Assembles around the rod to form the L-ring and probably protects the motor/basal body from shearing forces during rotation.</text>
</comment>
<dbReference type="PANTHER" id="PTHR34933:SF3">
    <property type="entry name" value="FLAGELLAR L-RING PROTEIN"/>
    <property type="match status" value="1"/>
</dbReference>
<protein>
    <recommendedName>
        <fullName evidence="9">Flagellar L-ring protein</fullName>
    </recommendedName>
    <alternativeName>
        <fullName evidence="9">Basal body L-ring protein</fullName>
    </alternativeName>
</protein>
<evidence type="ECO:0000313" key="11">
    <source>
        <dbReference type="EMBL" id="WMW82342.1"/>
    </source>
</evidence>
<feature type="chain" id="PRO_5046999130" description="Flagellar L-ring protein" evidence="10">
    <location>
        <begin position="24"/>
        <end position="225"/>
    </location>
</feature>
<reference evidence="11" key="1">
    <citation type="submission" date="2023-09" db="EMBL/GenBank/DDBJ databases">
        <title>Undibacterium sp. 20NA77.5 isolated from freshwater.</title>
        <authorList>
            <person name="Le V."/>
            <person name="Ko S.-R."/>
            <person name="Ahn C.-Y."/>
            <person name="Oh H.-M."/>
        </authorList>
    </citation>
    <scope>NUCLEOTIDE SEQUENCE</scope>
    <source>
        <strain evidence="11">20NA77.5</strain>
    </source>
</reference>
<evidence type="ECO:0000256" key="3">
    <source>
        <dbReference type="ARBA" id="ARBA00006929"/>
    </source>
</evidence>
<evidence type="ECO:0000256" key="4">
    <source>
        <dbReference type="ARBA" id="ARBA00011439"/>
    </source>
</evidence>
<sequence length="225" mass="23726">MKTMKTLKKILLASLVVTLSACAVTPTPIVHQTGMVRSQSAKNQKEANGAIFQAASYRPLFEDYKARMVGDVLTIAISENTSAAKAAASSNSKTGGANFSAPTIFGIPSTTTAKASISTSASSKFDEKGAETSSNTFTGTIAVTVVDVLPNGNLLVSGEKQIAFNKGAEFVRFSGVVNPQTITAANTVSSTQVSDARFEYRSTSHVDFAEANSLLTRFFLSFLPF</sequence>
<evidence type="ECO:0000256" key="7">
    <source>
        <dbReference type="ARBA" id="ARBA00023143"/>
    </source>
</evidence>
<dbReference type="PANTHER" id="PTHR34933">
    <property type="entry name" value="FLAGELLAR L-RING PROTEIN"/>
    <property type="match status" value="1"/>
</dbReference>
<comment type="subunit">
    <text evidence="4 9">The basal body constitutes a major portion of the flagellar organelle and consists of four rings (L,P,S, and M) mounted on a central rod.</text>
</comment>
<comment type="similarity">
    <text evidence="3 9">Belongs to the FlgH family.</text>
</comment>
<dbReference type="PRINTS" id="PR01008">
    <property type="entry name" value="FLGLRINGFLGH"/>
</dbReference>
<dbReference type="Pfam" id="PF02107">
    <property type="entry name" value="FlgH"/>
    <property type="match status" value="1"/>
</dbReference>
<keyword evidence="11" id="KW-0282">Flagellum</keyword>
<keyword evidence="7 9" id="KW-0975">Bacterial flagellum</keyword>
<keyword evidence="11" id="KW-0969">Cilium</keyword>
<proteinExistence type="inferred from homology"/>
<evidence type="ECO:0000313" key="12">
    <source>
        <dbReference type="Proteomes" id="UP001181355"/>
    </source>
</evidence>
<organism evidence="11 12">
    <name type="scientific">Undibacterium cyanobacteriorum</name>
    <dbReference type="NCBI Taxonomy" id="3073561"/>
    <lineage>
        <taxon>Bacteria</taxon>
        <taxon>Pseudomonadati</taxon>
        <taxon>Pseudomonadota</taxon>
        <taxon>Betaproteobacteria</taxon>
        <taxon>Burkholderiales</taxon>
        <taxon>Oxalobacteraceae</taxon>
        <taxon>Undibacterium</taxon>
    </lineage>
</organism>
<keyword evidence="9" id="KW-0449">Lipoprotein</keyword>
<dbReference type="Proteomes" id="UP001181355">
    <property type="component" value="Chromosome"/>
</dbReference>
<evidence type="ECO:0000256" key="5">
    <source>
        <dbReference type="ARBA" id="ARBA00022729"/>
    </source>
</evidence>
<dbReference type="HAMAP" id="MF_00415">
    <property type="entry name" value="FlgH"/>
    <property type="match status" value="1"/>
</dbReference>
<evidence type="ECO:0000256" key="1">
    <source>
        <dbReference type="ARBA" id="ARBA00002591"/>
    </source>
</evidence>
<evidence type="ECO:0000256" key="2">
    <source>
        <dbReference type="ARBA" id="ARBA00004370"/>
    </source>
</evidence>
<dbReference type="InterPro" id="IPR000527">
    <property type="entry name" value="Flag_Lring"/>
</dbReference>
<keyword evidence="8 9" id="KW-0998">Cell outer membrane</keyword>
<keyword evidence="12" id="KW-1185">Reference proteome</keyword>
<evidence type="ECO:0000256" key="10">
    <source>
        <dbReference type="SAM" id="SignalP"/>
    </source>
</evidence>
<evidence type="ECO:0000256" key="9">
    <source>
        <dbReference type="HAMAP-Rule" id="MF_00415"/>
    </source>
</evidence>
<name>A0ABY9RMA2_9BURK</name>
<dbReference type="PROSITE" id="PS51257">
    <property type="entry name" value="PROKAR_LIPOPROTEIN"/>
    <property type="match status" value="1"/>
</dbReference>
<evidence type="ECO:0000256" key="6">
    <source>
        <dbReference type="ARBA" id="ARBA00023136"/>
    </source>
</evidence>
<accession>A0ABY9RMA2</accession>
<keyword evidence="11" id="KW-0966">Cell projection</keyword>
<comment type="subcellular location">
    <subcellularLocation>
        <location evidence="9">Cell outer membrane</location>
        <topology evidence="9">Lipid-anchor</topology>
    </subcellularLocation>
    <subcellularLocation>
        <location evidence="9">Bacterial flagellum basal body</location>
    </subcellularLocation>
    <subcellularLocation>
        <location evidence="2">Membrane</location>
    </subcellularLocation>
</comment>
<keyword evidence="6 9" id="KW-0472">Membrane</keyword>
<feature type="signal peptide" evidence="10">
    <location>
        <begin position="1"/>
        <end position="23"/>
    </location>
</feature>
<keyword evidence="5 9" id="KW-0732">Signal</keyword>
<dbReference type="RefSeq" id="WP_309483814.1">
    <property type="nucleotide sequence ID" value="NZ_CP133720.1"/>
</dbReference>
<dbReference type="EMBL" id="CP133720">
    <property type="protein sequence ID" value="WMW82342.1"/>
    <property type="molecule type" value="Genomic_DNA"/>
</dbReference>
<evidence type="ECO:0000256" key="8">
    <source>
        <dbReference type="ARBA" id="ARBA00023237"/>
    </source>
</evidence>
<gene>
    <name evidence="9" type="primary">flgH</name>
    <name evidence="11" type="ORF">RF679_08715</name>
</gene>